<dbReference type="PANTHER" id="PTHR31325">
    <property type="entry name" value="OS01G0798800 PROTEIN-RELATED"/>
    <property type="match status" value="1"/>
</dbReference>
<comment type="caution">
    <text evidence="3">The sequence shown here is derived from an EMBL/GenBank/DDBJ whole genome shotgun (WGS) entry which is preliminary data.</text>
</comment>
<sequence>MLNSVLEFLRVKTPMGKLIRIEGLVVMTAAILLLMSVLESYRRRSQSSVLKLLLLILDTVSASTVTYTTGLIQNASIENELLQVWVVLLTTLKESNDHVSAYGMEQTQDRRRREFRDLMESCWVAYLNATRGTKFKYPLWILWGLNTSKILHRIISFEHASHSYSFGKNPLLAANYMKYEHTLSELDDVDPVRMRGFKYLVLGEDKQKIEPTMPGFQMRLTTIRENKLITLDKIWQCDGRLLSSSGGDKDGKLKDLCLSFAMYKLLRRRFGKDNIVDEEPDHPKNRDLVLRGLLVSGRDDASERLFRVIEVELAFLTDHFYSRYPIIFSNGFPIFSIVRVVMVGATTWLVAAIIVDFKWREGAVRHVEHGVDVGKVITLVLLFVLIAKEAWEIITYILSDWAKVVLICKYVEQPFLRKYVLLERLLGILCRCRITRPWHGRIGQYSLLDSFGYKPWNLGHKLTWGLVREKKQGAKRLRAIKLPDGVRRAIVDSLRSNGDRLTRGRCSLERDGLIRDLSWTLELQTNTETILAWHIATGLCETEMILRRRASSSGSSSTCIRNWWRRQPSQPHYEVAASLSRYCAYLIVSNQDMLSDPATAAEVIFNDTICKLTSALKGCTSTESKYVKLMKVEEEPFDSTTINNGAKLGKFLIDHVDSDDARWKVLAEVWAEVLLYVAPTSRSSTHEASLAKGGEFVTHLWALLSHAGILKKPEPYENI</sequence>
<accession>A0AAX6DGU7</accession>
<evidence type="ECO:0000256" key="1">
    <source>
        <dbReference type="SAM" id="Phobius"/>
    </source>
</evidence>
<feature type="transmembrane region" description="Helical" evidence="1">
    <location>
        <begin position="332"/>
        <end position="355"/>
    </location>
</feature>
<reference evidence="3" key="2">
    <citation type="submission" date="2023-04" db="EMBL/GenBank/DDBJ databases">
        <authorList>
            <person name="Bruccoleri R.E."/>
            <person name="Oakeley E.J."/>
            <person name="Faust A.-M."/>
            <person name="Dessus-Babus S."/>
            <person name="Altorfer M."/>
            <person name="Burckhardt D."/>
            <person name="Oertli M."/>
            <person name="Naumann U."/>
            <person name="Petersen F."/>
            <person name="Wong J."/>
        </authorList>
    </citation>
    <scope>NUCLEOTIDE SEQUENCE</scope>
    <source>
        <strain evidence="3">GSM-AAB239-AS_SAM_17_03QT</strain>
        <tissue evidence="3">Leaf</tissue>
    </source>
</reference>
<proteinExistence type="predicted"/>
<organism evidence="3 4">
    <name type="scientific">Iris pallida</name>
    <name type="common">Sweet iris</name>
    <dbReference type="NCBI Taxonomy" id="29817"/>
    <lineage>
        <taxon>Eukaryota</taxon>
        <taxon>Viridiplantae</taxon>
        <taxon>Streptophyta</taxon>
        <taxon>Embryophyta</taxon>
        <taxon>Tracheophyta</taxon>
        <taxon>Spermatophyta</taxon>
        <taxon>Magnoliopsida</taxon>
        <taxon>Liliopsida</taxon>
        <taxon>Asparagales</taxon>
        <taxon>Iridaceae</taxon>
        <taxon>Iridoideae</taxon>
        <taxon>Irideae</taxon>
        <taxon>Iris</taxon>
    </lineage>
</organism>
<reference evidence="3" key="1">
    <citation type="journal article" date="2023" name="GigaByte">
        <title>Genome assembly of the bearded iris, Iris pallida Lam.</title>
        <authorList>
            <person name="Bruccoleri R.E."/>
            <person name="Oakeley E.J."/>
            <person name="Faust A.M.E."/>
            <person name="Altorfer M."/>
            <person name="Dessus-Babus S."/>
            <person name="Burckhardt D."/>
            <person name="Oertli M."/>
            <person name="Naumann U."/>
            <person name="Petersen F."/>
            <person name="Wong J."/>
        </authorList>
    </citation>
    <scope>NUCLEOTIDE SEQUENCE</scope>
    <source>
        <strain evidence="3">GSM-AAB239-AS_SAM_17_03QT</strain>
    </source>
</reference>
<feature type="transmembrane region" description="Helical" evidence="1">
    <location>
        <begin position="376"/>
        <end position="398"/>
    </location>
</feature>
<evidence type="ECO:0000313" key="3">
    <source>
        <dbReference type="EMBL" id="KAJ6790986.1"/>
    </source>
</evidence>
<dbReference type="InterPro" id="IPR007658">
    <property type="entry name" value="DUF594"/>
</dbReference>
<dbReference type="Proteomes" id="UP001140949">
    <property type="component" value="Unassembled WGS sequence"/>
</dbReference>
<evidence type="ECO:0000313" key="4">
    <source>
        <dbReference type="Proteomes" id="UP001140949"/>
    </source>
</evidence>
<keyword evidence="1" id="KW-0812">Transmembrane</keyword>
<keyword evidence="1" id="KW-1133">Transmembrane helix</keyword>
<dbReference type="Pfam" id="PF04578">
    <property type="entry name" value="DUF594"/>
    <property type="match status" value="1"/>
</dbReference>
<gene>
    <name evidence="3" type="ORF">M6B38_246080</name>
</gene>
<keyword evidence="1" id="KW-0472">Membrane</keyword>
<evidence type="ECO:0000259" key="2">
    <source>
        <dbReference type="Pfam" id="PF13968"/>
    </source>
</evidence>
<dbReference type="AlphaFoldDB" id="A0AAX6DGU7"/>
<dbReference type="EMBL" id="JANAVB010044817">
    <property type="protein sequence ID" value="KAJ6790986.1"/>
    <property type="molecule type" value="Genomic_DNA"/>
</dbReference>
<protein>
    <recommendedName>
        <fullName evidence="2">DUF4220 domain-containing protein</fullName>
    </recommendedName>
</protein>
<dbReference type="Pfam" id="PF13968">
    <property type="entry name" value="DUF4220"/>
    <property type="match status" value="1"/>
</dbReference>
<feature type="domain" description="DUF4220" evidence="2">
    <location>
        <begin position="58"/>
        <end position="449"/>
    </location>
</feature>
<feature type="transmembrane region" description="Helical" evidence="1">
    <location>
        <begin position="18"/>
        <end position="38"/>
    </location>
</feature>
<keyword evidence="4" id="KW-1185">Reference proteome</keyword>
<name>A0AAX6DGU7_IRIPA</name>
<dbReference type="InterPro" id="IPR025315">
    <property type="entry name" value="DUF4220"/>
</dbReference>